<comment type="caution">
    <text evidence="6">The sequence shown here is derived from an EMBL/GenBank/DDBJ whole genome shotgun (WGS) entry which is preliminary data.</text>
</comment>
<proteinExistence type="inferred from homology"/>
<dbReference type="GO" id="GO:0022625">
    <property type="term" value="C:cytosolic large ribosomal subunit"/>
    <property type="evidence" value="ECO:0007669"/>
    <property type="project" value="TreeGrafter"/>
</dbReference>
<comment type="subunit">
    <text evidence="4">Part of the 50S ribosomal subunit. Contacts protein L32.</text>
</comment>
<protein>
    <recommendedName>
        <fullName evidence="4">Large ribosomal subunit protein bL17</fullName>
    </recommendedName>
</protein>
<dbReference type="AlphaFoldDB" id="A0AA46DZ93"/>
<dbReference type="GO" id="GO:0006412">
    <property type="term" value="P:translation"/>
    <property type="evidence" value="ECO:0007669"/>
    <property type="project" value="UniProtKB-UniRule"/>
</dbReference>
<keyword evidence="3 4" id="KW-0687">Ribonucleoprotein</keyword>
<dbReference type="FunFam" id="3.90.1030.10:FF:000001">
    <property type="entry name" value="50S ribosomal protein L17"/>
    <property type="match status" value="1"/>
</dbReference>
<accession>A0AA46DZ93</accession>
<dbReference type="Gene3D" id="3.90.1030.10">
    <property type="entry name" value="Ribosomal protein L17"/>
    <property type="match status" value="1"/>
</dbReference>
<gene>
    <name evidence="4" type="primary">rplQ</name>
    <name evidence="6" type="ORF">EV215_1203</name>
</gene>
<evidence type="ECO:0000256" key="3">
    <source>
        <dbReference type="ARBA" id="ARBA00023274"/>
    </source>
</evidence>
<sequence length="117" mass="13510">MRHNMSYRKLGRRADHRKAMMMNLTISLLREERIETTVTRAKELRKFAERMITLGKKGDLAARRRAFAFLRDDAVVAKLFSDIAPKYAERNGGYTRILKTGVRRGDSAELAIIELVK</sequence>
<evidence type="ECO:0000256" key="5">
    <source>
        <dbReference type="RuleBase" id="RU000660"/>
    </source>
</evidence>
<evidence type="ECO:0000256" key="1">
    <source>
        <dbReference type="ARBA" id="ARBA00008777"/>
    </source>
</evidence>
<dbReference type="HAMAP" id="MF_01368">
    <property type="entry name" value="Ribosomal_bL17"/>
    <property type="match status" value="1"/>
</dbReference>
<evidence type="ECO:0000256" key="4">
    <source>
        <dbReference type="HAMAP-Rule" id="MF_01368"/>
    </source>
</evidence>
<dbReference type="NCBIfam" id="TIGR00059">
    <property type="entry name" value="L17"/>
    <property type="match status" value="1"/>
</dbReference>
<dbReference type="GO" id="GO:0003735">
    <property type="term" value="F:structural constituent of ribosome"/>
    <property type="evidence" value="ECO:0007669"/>
    <property type="project" value="InterPro"/>
</dbReference>
<evidence type="ECO:0000313" key="6">
    <source>
        <dbReference type="EMBL" id="TDT70650.1"/>
    </source>
</evidence>
<dbReference type="PANTHER" id="PTHR14413">
    <property type="entry name" value="RIBOSOMAL PROTEIN L17"/>
    <property type="match status" value="1"/>
</dbReference>
<reference evidence="6 7" key="1">
    <citation type="submission" date="2019-03" db="EMBL/GenBank/DDBJ databases">
        <title>Genomic Encyclopedia of Type Strains, Phase IV (KMG-IV): sequencing the most valuable type-strain genomes for metagenomic binning, comparative biology and taxonomic classification.</title>
        <authorList>
            <person name="Goeker M."/>
        </authorList>
    </citation>
    <scope>NUCLEOTIDE SEQUENCE [LARGE SCALE GENOMIC DNA]</scope>
    <source>
        <strain evidence="6 7">DSM 100055</strain>
    </source>
</reference>
<name>A0AA46DZ93_9FUSO</name>
<evidence type="ECO:0000256" key="2">
    <source>
        <dbReference type="ARBA" id="ARBA00022980"/>
    </source>
</evidence>
<dbReference type="Proteomes" id="UP000294678">
    <property type="component" value="Unassembled WGS sequence"/>
</dbReference>
<evidence type="ECO:0000313" key="7">
    <source>
        <dbReference type="Proteomes" id="UP000294678"/>
    </source>
</evidence>
<dbReference type="Pfam" id="PF01196">
    <property type="entry name" value="Ribosomal_L17"/>
    <property type="match status" value="1"/>
</dbReference>
<dbReference type="PANTHER" id="PTHR14413:SF16">
    <property type="entry name" value="LARGE RIBOSOMAL SUBUNIT PROTEIN BL17M"/>
    <property type="match status" value="1"/>
</dbReference>
<organism evidence="6 7">
    <name type="scientific">Hypnocyclicus thermotrophus</name>
    <dbReference type="NCBI Taxonomy" id="1627895"/>
    <lineage>
        <taxon>Bacteria</taxon>
        <taxon>Fusobacteriati</taxon>
        <taxon>Fusobacteriota</taxon>
        <taxon>Fusobacteriia</taxon>
        <taxon>Fusobacteriales</taxon>
        <taxon>Fusobacteriaceae</taxon>
        <taxon>Hypnocyclicus</taxon>
    </lineage>
</organism>
<dbReference type="InterPro" id="IPR047859">
    <property type="entry name" value="Ribosomal_bL17_CS"/>
</dbReference>
<keyword evidence="7" id="KW-1185">Reference proteome</keyword>
<dbReference type="InterPro" id="IPR000456">
    <property type="entry name" value="Ribosomal_bL17"/>
</dbReference>
<comment type="similarity">
    <text evidence="1 4 5">Belongs to the bacterial ribosomal protein bL17 family.</text>
</comment>
<keyword evidence="2 4" id="KW-0689">Ribosomal protein</keyword>
<dbReference type="SUPFAM" id="SSF64263">
    <property type="entry name" value="Prokaryotic ribosomal protein L17"/>
    <property type="match status" value="1"/>
</dbReference>
<dbReference type="EMBL" id="SOBG01000004">
    <property type="protein sequence ID" value="TDT70650.1"/>
    <property type="molecule type" value="Genomic_DNA"/>
</dbReference>
<dbReference type="InterPro" id="IPR036373">
    <property type="entry name" value="Ribosomal_bL17_sf"/>
</dbReference>
<dbReference type="PROSITE" id="PS01167">
    <property type="entry name" value="RIBOSOMAL_L17"/>
    <property type="match status" value="1"/>
</dbReference>